<feature type="domain" description="PrcB C-terminal" evidence="1">
    <location>
        <begin position="84"/>
        <end position="141"/>
    </location>
</feature>
<dbReference type="Pfam" id="PF14343">
    <property type="entry name" value="PrcB_C"/>
    <property type="match status" value="1"/>
</dbReference>
<dbReference type="InterPro" id="IPR025748">
    <property type="entry name" value="PrcB_C_dom"/>
</dbReference>
<proteinExistence type="predicted"/>
<dbReference type="AlphaFoldDB" id="A0A7R7EHF4"/>
<dbReference type="KEGG" id="ahb:bsdtb5_00780"/>
<accession>A0A7R7EHF4</accession>
<evidence type="ECO:0000313" key="3">
    <source>
        <dbReference type="Proteomes" id="UP000595897"/>
    </source>
</evidence>
<evidence type="ECO:0000313" key="2">
    <source>
        <dbReference type="EMBL" id="BCN28783.1"/>
    </source>
</evidence>
<sequence length="150" mass="17341">MRTTLWTQNLFRRKMESVILCITVILFSCFLFGACKNSNAEVKKIKDLEFTVVQDADVPEELMKIIEQKKEQPFEFSYTDSEYLYIAIGYGQQNTGGYSITVDDLFLTKNAIYVDTTLMGPKKNEVVTQALTYPYIVIKLERMDKSVVFE</sequence>
<organism evidence="2 3">
    <name type="scientific">Anaeromicropila herbilytica</name>
    <dbReference type="NCBI Taxonomy" id="2785025"/>
    <lineage>
        <taxon>Bacteria</taxon>
        <taxon>Bacillati</taxon>
        <taxon>Bacillota</taxon>
        <taxon>Clostridia</taxon>
        <taxon>Lachnospirales</taxon>
        <taxon>Lachnospiraceae</taxon>
        <taxon>Anaeromicropila</taxon>
    </lineage>
</organism>
<name>A0A7R7EHF4_9FIRM</name>
<reference evidence="2 3" key="1">
    <citation type="submission" date="2020-11" db="EMBL/GenBank/DDBJ databases">
        <title>Draft genome sequencing of a Lachnospiraceae strain isolated from anoxic soil subjected to BSD treatment.</title>
        <authorList>
            <person name="Uek A."/>
            <person name="Tonouchi A."/>
        </authorList>
    </citation>
    <scope>NUCLEOTIDE SEQUENCE [LARGE SCALE GENOMIC DNA]</scope>
    <source>
        <strain evidence="2 3">TB5</strain>
    </source>
</reference>
<evidence type="ECO:0000259" key="1">
    <source>
        <dbReference type="Pfam" id="PF14343"/>
    </source>
</evidence>
<protein>
    <recommendedName>
        <fullName evidence="1">PrcB C-terminal domain-containing protein</fullName>
    </recommendedName>
</protein>
<dbReference type="Proteomes" id="UP000595897">
    <property type="component" value="Chromosome"/>
</dbReference>
<keyword evidence="3" id="KW-1185">Reference proteome</keyword>
<gene>
    <name evidence="2" type="ORF">bsdtb5_00780</name>
</gene>
<dbReference type="EMBL" id="AP024169">
    <property type="protein sequence ID" value="BCN28783.1"/>
    <property type="molecule type" value="Genomic_DNA"/>
</dbReference>
<dbReference type="PROSITE" id="PS51257">
    <property type="entry name" value="PROKAR_LIPOPROTEIN"/>
    <property type="match status" value="1"/>
</dbReference>
<dbReference type="RefSeq" id="WP_271714092.1">
    <property type="nucleotide sequence ID" value="NZ_AP024169.1"/>
</dbReference>